<evidence type="ECO:0000256" key="2">
    <source>
        <dbReference type="ARBA" id="ARBA00008571"/>
    </source>
</evidence>
<dbReference type="SUPFAM" id="SSF109910">
    <property type="entry name" value="YgfY-like"/>
    <property type="match status" value="1"/>
</dbReference>
<dbReference type="KEGG" id="mech:Q9L42_012840"/>
<dbReference type="InterPro" id="IPR005631">
    <property type="entry name" value="SDH"/>
</dbReference>
<evidence type="ECO:0000256" key="1">
    <source>
        <dbReference type="ARBA" id="ARBA00004496"/>
    </source>
</evidence>
<dbReference type="Gene3D" id="1.10.150.250">
    <property type="entry name" value="Flavinator of succinate dehydrogenase"/>
    <property type="match status" value="1"/>
</dbReference>
<keyword evidence="4" id="KW-0963">Cytoplasm</keyword>
<dbReference type="RefSeq" id="WP_305907994.1">
    <property type="nucleotide sequence ID" value="NZ_CP157743.1"/>
</dbReference>
<proteinExistence type="inferred from homology"/>
<reference evidence="6 7" key="1">
    <citation type="journal article" date="2024" name="Microbiology">
        <title>Methylomarinum rosea sp. nov., a novel halophilic methanotrophic bacterium from the hypersaline Lake Elton.</title>
        <authorList>
            <person name="Suleimanov R.Z."/>
            <person name="Oshkin I.Y."/>
            <person name="Danilova O.V."/>
            <person name="Suzina N.E."/>
            <person name="Dedysh S.N."/>
        </authorList>
    </citation>
    <scope>NUCLEOTIDE SEQUENCE [LARGE SCALE GENOMIC DNA]</scope>
    <source>
        <strain evidence="6 7">Ch1-1</strain>
    </source>
</reference>
<evidence type="ECO:0000256" key="4">
    <source>
        <dbReference type="ARBA" id="ARBA00022490"/>
    </source>
</evidence>
<dbReference type="GO" id="GO:0005737">
    <property type="term" value="C:cytoplasm"/>
    <property type="evidence" value="ECO:0007669"/>
    <property type="project" value="UniProtKB-SubCell"/>
</dbReference>
<dbReference type="PANTHER" id="PTHR39585:SF1">
    <property type="entry name" value="FAD ASSEMBLY FACTOR SDHE"/>
    <property type="match status" value="1"/>
</dbReference>
<sequence length="82" mass="9605">MEELSKLKWRCRRGTLELDILFRRYLDQCYCQADASERHVFLQLLELEDGELMRYMMGYAEPDDGALVAVVAKMRRLSEDGG</sequence>
<dbReference type="InterPro" id="IPR050531">
    <property type="entry name" value="SdhE_FAD_assembly_factor"/>
</dbReference>
<gene>
    <name evidence="6" type="ORF">Q9L42_012840</name>
</gene>
<keyword evidence="7" id="KW-1185">Reference proteome</keyword>
<evidence type="ECO:0000256" key="3">
    <source>
        <dbReference type="ARBA" id="ARBA00019418"/>
    </source>
</evidence>
<dbReference type="PANTHER" id="PTHR39585">
    <property type="entry name" value="FAD ASSEMBLY FACTOR SDHE"/>
    <property type="match status" value="1"/>
</dbReference>
<dbReference type="Pfam" id="PF03937">
    <property type="entry name" value="Sdh5"/>
    <property type="match status" value="1"/>
</dbReference>
<dbReference type="InterPro" id="IPR036714">
    <property type="entry name" value="SDH_sf"/>
</dbReference>
<protein>
    <recommendedName>
        <fullName evidence="3">FAD assembly factor SdhE</fullName>
    </recommendedName>
</protein>
<dbReference type="EMBL" id="CP157743">
    <property type="protein sequence ID" value="XBS19253.1"/>
    <property type="molecule type" value="Genomic_DNA"/>
</dbReference>
<dbReference type="AlphaFoldDB" id="A0AAU7NQK9"/>
<evidence type="ECO:0000256" key="5">
    <source>
        <dbReference type="ARBA" id="ARBA00023186"/>
    </source>
</evidence>
<name>A0AAU7NQK9_9GAMM</name>
<evidence type="ECO:0000313" key="7">
    <source>
        <dbReference type="Proteomes" id="UP001225378"/>
    </source>
</evidence>
<comment type="subcellular location">
    <subcellularLocation>
        <location evidence="1">Cytoplasm</location>
    </subcellularLocation>
</comment>
<dbReference type="GO" id="GO:0006105">
    <property type="term" value="P:succinate metabolic process"/>
    <property type="evidence" value="ECO:0007669"/>
    <property type="project" value="TreeGrafter"/>
</dbReference>
<evidence type="ECO:0000313" key="6">
    <source>
        <dbReference type="EMBL" id="XBS19253.1"/>
    </source>
</evidence>
<dbReference type="Proteomes" id="UP001225378">
    <property type="component" value="Chromosome"/>
</dbReference>
<organism evidence="6 7">
    <name type="scientific">Methylomarinum roseum</name>
    <dbReference type="NCBI Taxonomy" id="3067653"/>
    <lineage>
        <taxon>Bacteria</taxon>
        <taxon>Pseudomonadati</taxon>
        <taxon>Pseudomonadota</taxon>
        <taxon>Gammaproteobacteria</taxon>
        <taxon>Methylococcales</taxon>
        <taxon>Methylococcaceae</taxon>
        <taxon>Methylomarinum</taxon>
    </lineage>
</organism>
<accession>A0AAU7NQK9</accession>
<comment type="similarity">
    <text evidence="2">Belongs to the SdhE FAD assembly factor family.</text>
</comment>
<keyword evidence="5" id="KW-0143">Chaperone</keyword>